<dbReference type="PANTHER" id="PTHR30055:SF226">
    <property type="entry name" value="HTH-TYPE TRANSCRIPTIONAL REGULATOR PKSA"/>
    <property type="match status" value="1"/>
</dbReference>
<dbReference type="InterPro" id="IPR001647">
    <property type="entry name" value="HTH_TetR"/>
</dbReference>
<accession>A0A919KXB8</accession>
<feature type="DNA-binding region" description="H-T-H motif" evidence="2">
    <location>
        <begin position="29"/>
        <end position="48"/>
    </location>
</feature>
<reference evidence="5" key="2">
    <citation type="submission" date="2020-09" db="EMBL/GenBank/DDBJ databases">
        <authorList>
            <person name="Sun Q."/>
            <person name="Ohkuma M."/>
        </authorList>
    </citation>
    <scope>NUCLEOTIDE SEQUENCE</scope>
    <source>
        <strain evidence="5">JCM 4646</strain>
    </source>
</reference>
<dbReference type="Pfam" id="PF00440">
    <property type="entry name" value="TetR_N"/>
    <property type="match status" value="1"/>
</dbReference>
<dbReference type="InterPro" id="IPR036271">
    <property type="entry name" value="Tet_transcr_reg_TetR-rel_C_sf"/>
</dbReference>
<feature type="compositionally biased region" description="Low complexity" evidence="3">
    <location>
        <begin position="209"/>
        <end position="219"/>
    </location>
</feature>
<evidence type="ECO:0000256" key="3">
    <source>
        <dbReference type="SAM" id="MobiDB-lite"/>
    </source>
</evidence>
<dbReference type="Gene3D" id="1.10.10.60">
    <property type="entry name" value="Homeodomain-like"/>
    <property type="match status" value="1"/>
</dbReference>
<evidence type="ECO:0000256" key="2">
    <source>
        <dbReference type="PROSITE-ProRule" id="PRU00335"/>
    </source>
</evidence>
<dbReference type="EMBL" id="BNBO01000030">
    <property type="protein sequence ID" value="GHH76690.1"/>
    <property type="molecule type" value="Genomic_DNA"/>
</dbReference>
<feature type="compositionally biased region" description="Pro residues" evidence="3">
    <location>
        <begin position="220"/>
        <end position="230"/>
    </location>
</feature>
<dbReference type="PANTHER" id="PTHR30055">
    <property type="entry name" value="HTH-TYPE TRANSCRIPTIONAL REGULATOR RUTR"/>
    <property type="match status" value="1"/>
</dbReference>
<proteinExistence type="predicted"/>
<dbReference type="Proteomes" id="UP000617734">
    <property type="component" value="Unassembled WGS sequence"/>
</dbReference>
<protein>
    <submittedName>
        <fullName evidence="5">TetR family transcriptional regulator</fullName>
    </submittedName>
</protein>
<gene>
    <name evidence="5" type="ORF">GCM10018781_48380</name>
</gene>
<feature type="region of interest" description="Disordered" evidence="3">
    <location>
        <begin position="187"/>
        <end position="236"/>
    </location>
</feature>
<dbReference type="AlphaFoldDB" id="A0A919KXB8"/>
<organism evidence="5 6">
    <name type="scientific">Kitasatospora indigofera</name>
    <dbReference type="NCBI Taxonomy" id="67307"/>
    <lineage>
        <taxon>Bacteria</taxon>
        <taxon>Bacillati</taxon>
        <taxon>Actinomycetota</taxon>
        <taxon>Actinomycetes</taxon>
        <taxon>Kitasatosporales</taxon>
        <taxon>Streptomycetaceae</taxon>
        <taxon>Kitasatospora</taxon>
    </lineage>
</organism>
<evidence type="ECO:0000313" key="5">
    <source>
        <dbReference type="EMBL" id="GHH76690.1"/>
    </source>
</evidence>
<dbReference type="InterPro" id="IPR050109">
    <property type="entry name" value="HTH-type_TetR-like_transc_reg"/>
</dbReference>
<sequence length="236" mass="24374">MAEHRQLQRAALLDAARSLLTEGGMDALTFPSLAARTGLARSSVYEYFRSRAAVVEALCEVDFPLWAAEIEAGMDGCDRAADRIEAYVRGQLALAGDPRHRAVVAISALELDEAARERIRAAHGRLVGLVVQALDDLGHDRPRLAAALLQGVVEAAVKRCERSAASGSGEGPQEIADAAVALALHGLGPRTTTTGGARGSNPGTDGRPSDSSAPDSTAPGGPPSDRPAPGCPEAVA</sequence>
<dbReference type="PROSITE" id="PS50977">
    <property type="entry name" value="HTH_TETR_2"/>
    <property type="match status" value="1"/>
</dbReference>
<dbReference type="SUPFAM" id="SSF48498">
    <property type="entry name" value="Tetracyclin repressor-like, C-terminal domain"/>
    <property type="match status" value="1"/>
</dbReference>
<evidence type="ECO:0000256" key="1">
    <source>
        <dbReference type="ARBA" id="ARBA00023125"/>
    </source>
</evidence>
<keyword evidence="6" id="KW-1185">Reference proteome</keyword>
<dbReference type="Gene3D" id="1.10.357.10">
    <property type="entry name" value="Tetracycline Repressor, domain 2"/>
    <property type="match status" value="1"/>
</dbReference>
<dbReference type="InterPro" id="IPR009057">
    <property type="entry name" value="Homeodomain-like_sf"/>
</dbReference>
<dbReference type="GO" id="GO:0003700">
    <property type="term" value="F:DNA-binding transcription factor activity"/>
    <property type="evidence" value="ECO:0007669"/>
    <property type="project" value="TreeGrafter"/>
</dbReference>
<evidence type="ECO:0000313" key="6">
    <source>
        <dbReference type="Proteomes" id="UP000617734"/>
    </source>
</evidence>
<name>A0A919KXB8_9ACTN</name>
<reference evidence="5" key="1">
    <citation type="journal article" date="2014" name="Int. J. Syst. Evol. Microbiol.">
        <title>Complete genome sequence of Corynebacterium casei LMG S-19264T (=DSM 44701T), isolated from a smear-ripened cheese.</title>
        <authorList>
            <consortium name="US DOE Joint Genome Institute (JGI-PGF)"/>
            <person name="Walter F."/>
            <person name="Albersmeier A."/>
            <person name="Kalinowski J."/>
            <person name="Ruckert C."/>
        </authorList>
    </citation>
    <scope>NUCLEOTIDE SEQUENCE</scope>
    <source>
        <strain evidence="5">JCM 4646</strain>
    </source>
</reference>
<evidence type="ECO:0000259" key="4">
    <source>
        <dbReference type="PROSITE" id="PS50977"/>
    </source>
</evidence>
<feature type="domain" description="HTH tetR-type" evidence="4">
    <location>
        <begin position="6"/>
        <end position="66"/>
    </location>
</feature>
<dbReference type="PRINTS" id="PR00455">
    <property type="entry name" value="HTHTETR"/>
</dbReference>
<dbReference type="SUPFAM" id="SSF46689">
    <property type="entry name" value="Homeodomain-like"/>
    <property type="match status" value="1"/>
</dbReference>
<dbReference type="GO" id="GO:0000976">
    <property type="term" value="F:transcription cis-regulatory region binding"/>
    <property type="evidence" value="ECO:0007669"/>
    <property type="project" value="TreeGrafter"/>
</dbReference>
<comment type="caution">
    <text evidence="5">The sequence shown here is derived from an EMBL/GenBank/DDBJ whole genome shotgun (WGS) entry which is preliminary data.</text>
</comment>
<keyword evidence="1 2" id="KW-0238">DNA-binding</keyword>